<keyword evidence="1" id="KW-0812">Transmembrane</keyword>
<proteinExistence type="predicted"/>
<keyword evidence="3" id="KW-1185">Reference proteome</keyword>
<dbReference type="RefSeq" id="WP_188546947.1">
    <property type="nucleotide sequence ID" value="NZ_BMCU01000005.1"/>
</dbReference>
<protein>
    <submittedName>
        <fullName evidence="2">Uncharacterized protein</fullName>
    </submittedName>
</protein>
<feature type="transmembrane region" description="Helical" evidence="1">
    <location>
        <begin position="34"/>
        <end position="57"/>
    </location>
</feature>
<name>A0A917G5Z6_9NOCA</name>
<sequence>MNIDPRIRMIAGIVMAVISYVVAVANFIEGDIRSGVILTIIGMFFSTVLAQTISRYLTKGPS</sequence>
<accession>A0A917G5Z6</accession>
<dbReference type="AlphaFoldDB" id="A0A917G5Z6"/>
<feature type="transmembrane region" description="Helical" evidence="1">
    <location>
        <begin position="7"/>
        <end position="28"/>
    </location>
</feature>
<evidence type="ECO:0000256" key="1">
    <source>
        <dbReference type="SAM" id="Phobius"/>
    </source>
</evidence>
<keyword evidence="1" id="KW-0472">Membrane</keyword>
<comment type="caution">
    <text evidence="2">The sequence shown here is derived from an EMBL/GenBank/DDBJ whole genome shotgun (WGS) entry which is preliminary data.</text>
</comment>
<evidence type="ECO:0000313" key="3">
    <source>
        <dbReference type="Proteomes" id="UP000654257"/>
    </source>
</evidence>
<organism evidence="2 3">
    <name type="scientific">Rhodococcoides trifolii</name>
    <dbReference type="NCBI Taxonomy" id="908250"/>
    <lineage>
        <taxon>Bacteria</taxon>
        <taxon>Bacillati</taxon>
        <taxon>Actinomycetota</taxon>
        <taxon>Actinomycetes</taxon>
        <taxon>Mycobacteriales</taxon>
        <taxon>Nocardiaceae</taxon>
        <taxon>Rhodococcoides</taxon>
    </lineage>
</organism>
<dbReference type="EMBL" id="BMCU01000005">
    <property type="protein sequence ID" value="GGG24540.1"/>
    <property type="molecule type" value="Genomic_DNA"/>
</dbReference>
<reference evidence="2" key="1">
    <citation type="journal article" date="2014" name="Int. J. Syst. Evol. Microbiol.">
        <title>Complete genome sequence of Corynebacterium casei LMG S-19264T (=DSM 44701T), isolated from a smear-ripened cheese.</title>
        <authorList>
            <consortium name="US DOE Joint Genome Institute (JGI-PGF)"/>
            <person name="Walter F."/>
            <person name="Albersmeier A."/>
            <person name="Kalinowski J."/>
            <person name="Ruckert C."/>
        </authorList>
    </citation>
    <scope>NUCLEOTIDE SEQUENCE</scope>
    <source>
        <strain evidence="2">CCM 7905</strain>
    </source>
</reference>
<dbReference type="Proteomes" id="UP000654257">
    <property type="component" value="Unassembled WGS sequence"/>
</dbReference>
<gene>
    <name evidence="2" type="ORF">GCM10007304_42980</name>
</gene>
<evidence type="ECO:0000313" key="2">
    <source>
        <dbReference type="EMBL" id="GGG24540.1"/>
    </source>
</evidence>
<reference evidence="2" key="2">
    <citation type="submission" date="2020-09" db="EMBL/GenBank/DDBJ databases">
        <authorList>
            <person name="Sun Q."/>
            <person name="Sedlacek I."/>
        </authorList>
    </citation>
    <scope>NUCLEOTIDE SEQUENCE</scope>
    <source>
        <strain evidence="2">CCM 7905</strain>
    </source>
</reference>
<keyword evidence="1" id="KW-1133">Transmembrane helix</keyword>